<dbReference type="UniPathway" id="UPA00895"/>
<feature type="domain" description="Methylamine utilisation protein MauE" evidence="6">
    <location>
        <begin position="3"/>
        <end position="131"/>
    </location>
</feature>
<evidence type="ECO:0000256" key="3">
    <source>
        <dbReference type="ARBA" id="ARBA00022989"/>
    </source>
</evidence>
<keyword evidence="3 5" id="KW-1133">Transmembrane helix</keyword>
<keyword evidence="2 5" id="KW-0812">Transmembrane</keyword>
<evidence type="ECO:0000313" key="8">
    <source>
        <dbReference type="Proteomes" id="UP000033640"/>
    </source>
</evidence>
<protein>
    <recommendedName>
        <fullName evidence="6">Methylamine utilisation protein MauE domain-containing protein</fullName>
    </recommendedName>
</protein>
<keyword evidence="4 5" id="KW-0472">Membrane</keyword>
<gene>
    <name evidence="7" type="ORF">RS83_01938</name>
</gene>
<dbReference type="EMBL" id="JYIW01000024">
    <property type="protein sequence ID" value="KJL29309.1"/>
    <property type="molecule type" value="Genomic_DNA"/>
</dbReference>
<evidence type="ECO:0000256" key="5">
    <source>
        <dbReference type="SAM" id="Phobius"/>
    </source>
</evidence>
<feature type="transmembrane region" description="Helical" evidence="5">
    <location>
        <begin position="120"/>
        <end position="139"/>
    </location>
</feature>
<dbReference type="RefSeq" id="WP_045279280.1">
    <property type="nucleotide sequence ID" value="NZ_JYIW01000024.1"/>
</dbReference>
<evidence type="ECO:0000256" key="1">
    <source>
        <dbReference type="ARBA" id="ARBA00004141"/>
    </source>
</evidence>
<sequence>MTAFSVPLALFLAAVFAVSAVGKLRSSDRGRAGFDALQIRVANPNAAAAALIIVESIVAISLIVTTGWLFIVAAGVAFALTVALLAVVVRAHRLGVSDDCGCFGEWLPAAIGPRLITRNVVLVVIAAALLLAAFFSQSLTGVPPGVPHAFAAGPGSVSILGALIALLLIALATWSTARASAGVSIDAGITHGAGAVVIPSTAQIVDVLAPSARARLLLFVSPGCHACATMLTHLHQVEAQVAPFTDVYVVQKVIHGGLSVTPDHALPERVRFALDVGGSLGAVLDVGIARPVAALIGSDGTQAGPLALGSDEAILLIDSIVALAETPSA</sequence>
<dbReference type="InterPro" id="IPR009908">
    <property type="entry name" value="Methylamine_util_MauE"/>
</dbReference>
<dbReference type="Proteomes" id="UP000033640">
    <property type="component" value="Unassembled WGS sequence"/>
</dbReference>
<evidence type="ECO:0000259" key="6">
    <source>
        <dbReference type="Pfam" id="PF07291"/>
    </source>
</evidence>
<dbReference type="PATRIC" id="fig|82380.11.peg.1974"/>
<feature type="transmembrane region" description="Helical" evidence="5">
    <location>
        <begin position="151"/>
        <end position="174"/>
    </location>
</feature>
<feature type="transmembrane region" description="Helical" evidence="5">
    <location>
        <begin position="6"/>
        <end position="24"/>
    </location>
</feature>
<feature type="transmembrane region" description="Helical" evidence="5">
    <location>
        <begin position="70"/>
        <end position="89"/>
    </location>
</feature>
<evidence type="ECO:0000313" key="7">
    <source>
        <dbReference type="EMBL" id="KJL29309.1"/>
    </source>
</evidence>
<evidence type="ECO:0000256" key="2">
    <source>
        <dbReference type="ARBA" id="ARBA00022692"/>
    </source>
</evidence>
<dbReference type="GO" id="GO:0016020">
    <property type="term" value="C:membrane"/>
    <property type="evidence" value="ECO:0007669"/>
    <property type="project" value="UniProtKB-SubCell"/>
</dbReference>
<accession>A0A0F0L9E8</accession>
<feature type="transmembrane region" description="Helical" evidence="5">
    <location>
        <begin position="45"/>
        <end position="64"/>
    </location>
</feature>
<organism evidence="7 8">
    <name type="scientific">Microbacterium oxydans</name>
    <dbReference type="NCBI Taxonomy" id="82380"/>
    <lineage>
        <taxon>Bacteria</taxon>
        <taxon>Bacillati</taxon>
        <taxon>Actinomycetota</taxon>
        <taxon>Actinomycetes</taxon>
        <taxon>Micrococcales</taxon>
        <taxon>Microbacteriaceae</taxon>
        <taxon>Microbacterium</taxon>
    </lineage>
</organism>
<name>A0A0F0L9E8_9MICO</name>
<proteinExistence type="predicted"/>
<dbReference type="Pfam" id="PF07291">
    <property type="entry name" value="MauE"/>
    <property type="match status" value="1"/>
</dbReference>
<comment type="caution">
    <text evidence="7">The sequence shown here is derived from an EMBL/GenBank/DDBJ whole genome shotgun (WGS) entry which is preliminary data.</text>
</comment>
<reference evidence="7 8" key="1">
    <citation type="submission" date="2015-02" db="EMBL/GenBank/DDBJ databases">
        <title>Draft genome sequences of ten Microbacterium spp. with emphasis on heavy metal contaminated environments.</title>
        <authorList>
            <person name="Corretto E."/>
        </authorList>
    </citation>
    <scope>NUCLEOTIDE SEQUENCE [LARGE SCALE GENOMIC DNA]</scope>
    <source>
        <strain evidence="7 8">BEL4b</strain>
    </source>
</reference>
<dbReference type="GO" id="GO:0030416">
    <property type="term" value="P:methylamine metabolic process"/>
    <property type="evidence" value="ECO:0007669"/>
    <property type="project" value="InterPro"/>
</dbReference>
<dbReference type="AlphaFoldDB" id="A0A0F0L9E8"/>
<comment type="subcellular location">
    <subcellularLocation>
        <location evidence="1">Membrane</location>
        <topology evidence="1">Multi-pass membrane protein</topology>
    </subcellularLocation>
</comment>
<evidence type="ECO:0000256" key="4">
    <source>
        <dbReference type="ARBA" id="ARBA00023136"/>
    </source>
</evidence>